<reference evidence="1 2" key="1">
    <citation type="submission" date="2019-05" db="EMBL/GenBank/DDBJ databases">
        <title>Comparative genomics and metabolomics analyses of clavulanic acid producing Streptomyces species provides insight into specialized metabolism and evolution of beta-lactam biosynthetic gene clusters.</title>
        <authorList>
            <person name="Moore M.A."/>
            <person name="Cruz-Morales P."/>
            <person name="Barona Gomez F."/>
            <person name="Kapil T."/>
        </authorList>
    </citation>
    <scope>NUCLEOTIDE SEQUENCE [LARGE SCALE GENOMIC DNA]</scope>
    <source>
        <strain evidence="1 2">NRRL 5741</strain>
    </source>
</reference>
<name>A0A646KRV0_STRJU</name>
<evidence type="ECO:0000313" key="2">
    <source>
        <dbReference type="Proteomes" id="UP000419138"/>
    </source>
</evidence>
<dbReference type="AlphaFoldDB" id="A0A646KRV0"/>
<gene>
    <name evidence="1" type="ORF">FF041_33230</name>
</gene>
<comment type="caution">
    <text evidence="1">The sequence shown here is derived from an EMBL/GenBank/DDBJ whole genome shotgun (WGS) entry which is preliminary data.</text>
</comment>
<organism evidence="1 2">
    <name type="scientific">Streptomyces jumonjinensis</name>
    <dbReference type="NCBI Taxonomy" id="1945"/>
    <lineage>
        <taxon>Bacteria</taxon>
        <taxon>Bacillati</taxon>
        <taxon>Actinomycetota</taxon>
        <taxon>Actinomycetes</taxon>
        <taxon>Kitasatosporales</taxon>
        <taxon>Streptomycetaceae</taxon>
        <taxon>Streptomyces</taxon>
    </lineage>
</organism>
<dbReference type="RefSeq" id="WP_153526137.1">
    <property type="nucleotide sequence ID" value="NZ_JBEPDZ010000048.1"/>
</dbReference>
<protein>
    <submittedName>
        <fullName evidence="1">Uncharacterized protein</fullName>
    </submittedName>
</protein>
<sequence>MSTFLTPDERVARLREQLSGTGAGSREGRRLRQSPAANVLIGTLLHGAARREQGLELTPLEKRLTDQFAFLFGQETLAEFGRVYAEPASRAGADSLFPPLITRRSLREGVGVEDVRALLPAIDAEVADLPTVRRVTVEDLGRGVLTGEENVVVVTGAPVKGTEFEVDDVYEARVRFVKFRCDRESGEEGRDEIYWMSAAAGDTKAQIVVLSPEYGGISTGTVRDFGTDAYLFKGAAEKFMAGNIQVWEADHSSPNEVRQVLADIARTFAEAALEEGPTWEAVFLALVAAASALVNWIMSLNKDDFVAEKTVAYTRAALARMAATNGGRSDLVFDGGGGGKHTLTIEVSFGPVIATGLSHSIFYNDTWSTPVKIPHLVSASRPSMTTLRERLDSDVEIKDKWVDTLYVAYKDSSHIIQLTHYDGEHWAKPLAVRDDAGAVVRANSTVNIGTHNGQLFLTWVSSYRFTARIDPRTARLVGPVREGYVGYSQECAFITVNGAMTMVWIDNRWIRISHMNPDNTQGWYDLVTYREVNALGSPAAVVFKGRIWVFYPDRVPDGNAPNSYKVVSCSLAGTDWRPQQDHIVRDHRGTMPPHGAVAAYGVHDFPRERIFLSGHSPQAGYLSTHFFDENGSLGYDAPRGSALHGIALAWNAGTLHRLHW</sequence>
<dbReference type="Proteomes" id="UP000419138">
    <property type="component" value="Unassembled WGS sequence"/>
</dbReference>
<proteinExistence type="predicted"/>
<evidence type="ECO:0000313" key="1">
    <source>
        <dbReference type="EMBL" id="MQT04830.1"/>
    </source>
</evidence>
<dbReference type="EMBL" id="VCLA01000194">
    <property type="protein sequence ID" value="MQT04830.1"/>
    <property type="molecule type" value="Genomic_DNA"/>
</dbReference>
<accession>A0A646KRV0</accession>
<dbReference type="OrthoDB" id="4147030at2"/>
<keyword evidence="2" id="KW-1185">Reference proteome</keyword>